<evidence type="ECO:0000313" key="1">
    <source>
        <dbReference type="EMBL" id="NHZ89829.1"/>
    </source>
</evidence>
<organism evidence="1 2">
    <name type="scientific">Massilia mucilaginosa</name>
    <dbReference type="NCBI Taxonomy" id="2609282"/>
    <lineage>
        <taxon>Bacteria</taxon>
        <taxon>Pseudomonadati</taxon>
        <taxon>Pseudomonadota</taxon>
        <taxon>Betaproteobacteria</taxon>
        <taxon>Burkholderiales</taxon>
        <taxon>Oxalobacteraceae</taxon>
        <taxon>Telluria group</taxon>
        <taxon>Massilia</taxon>
    </lineage>
</organism>
<protein>
    <submittedName>
        <fullName evidence="1">Uncharacterized protein</fullName>
    </submittedName>
</protein>
<comment type="caution">
    <text evidence="1">The sequence shown here is derived from an EMBL/GenBank/DDBJ whole genome shotgun (WGS) entry which is preliminary data.</text>
</comment>
<reference evidence="1 2" key="1">
    <citation type="submission" date="2019-10" db="EMBL/GenBank/DDBJ databases">
        <title>Taxonomy of Antarctic Massilia spp.: description of Massilia rubra sp. nov., Massilia aquatica sp. nov., Massilia mucilaginosa sp. nov., Massilia frigida sp. nov. isolated from streams, lakes and regoliths.</title>
        <authorList>
            <person name="Holochova P."/>
            <person name="Sedlacek I."/>
            <person name="Kralova S."/>
            <person name="Maslanova I."/>
            <person name="Busse H.-J."/>
            <person name="Stankova E."/>
            <person name="Vrbovska V."/>
            <person name="Kovarovic V."/>
            <person name="Bartak M."/>
            <person name="Svec P."/>
            <person name="Pantucek R."/>
        </authorList>
    </citation>
    <scope>NUCLEOTIDE SEQUENCE [LARGE SCALE GENOMIC DNA]</scope>
    <source>
        <strain evidence="1 2">CCM 8733</strain>
    </source>
</reference>
<accession>A0ABX0NSE3</accession>
<dbReference type="EMBL" id="WHJH01000012">
    <property type="protein sequence ID" value="NHZ89829.1"/>
    <property type="molecule type" value="Genomic_DNA"/>
</dbReference>
<proteinExistence type="predicted"/>
<keyword evidence="2" id="KW-1185">Reference proteome</keyword>
<gene>
    <name evidence="1" type="ORF">F2P45_12515</name>
</gene>
<dbReference type="Proteomes" id="UP000609726">
    <property type="component" value="Unassembled WGS sequence"/>
</dbReference>
<evidence type="ECO:0000313" key="2">
    <source>
        <dbReference type="Proteomes" id="UP000609726"/>
    </source>
</evidence>
<name>A0ABX0NSE3_9BURK</name>
<dbReference type="RefSeq" id="WP_166875022.1">
    <property type="nucleotide sequence ID" value="NZ_WHJH01000012.1"/>
</dbReference>
<sequence length="303" mass="33985">MRLAALGTGVALRAGQDRQRGVGARQRTVVDCGPGYWLEREFPRTKDRNRARQCIVAKKRHAACCAVFVKCSRIKPANDAWTARLVTPAHFPSGQRDCLELSWYQDGGDPFLRLVEIFSTLDFMLYSLPEIASLFRELPKQVSFGMRPMNDKQGLPLKIGRISGDYAREGMLEGTPYLERRFRLIQGRTRMESPGIYVDGLDVLEREIAELKRDCEVWAPNESWCAKVVTDTDWNSCLRHYVHLHWFQEGGDPLGRLAVFLPIWTSCGTARASGTSLIPDAHGACLSASRRCASAFSLAFGDA</sequence>